<feature type="domain" description="J" evidence="1">
    <location>
        <begin position="172"/>
        <end position="236"/>
    </location>
</feature>
<dbReference type="Gene3D" id="1.10.287.110">
    <property type="entry name" value="DnaJ domain"/>
    <property type="match status" value="1"/>
</dbReference>
<dbReference type="CDD" id="cd07316">
    <property type="entry name" value="terB_like_DjlA"/>
    <property type="match status" value="1"/>
</dbReference>
<evidence type="ECO:0000313" key="3">
    <source>
        <dbReference type="Proteomes" id="UP000004310"/>
    </source>
</evidence>
<dbReference type="PROSITE" id="PS50076">
    <property type="entry name" value="DNAJ_2"/>
    <property type="match status" value="1"/>
</dbReference>
<dbReference type="EMBL" id="AATP01000001">
    <property type="protein sequence ID" value="EAU42839.1"/>
    <property type="molecule type" value="Genomic_DNA"/>
</dbReference>
<dbReference type="PRINTS" id="PR00625">
    <property type="entry name" value="JDOMAIN"/>
</dbReference>
<dbReference type="SMART" id="SM00271">
    <property type="entry name" value="DnaJ"/>
    <property type="match status" value="1"/>
</dbReference>
<dbReference type="Gene3D" id="1.10.3680.10">
    <property type="entry name" value="TerB-like"/>
    <property type="match status" value="1"/>
</dbReference>
<dbReference type="Proteomes" id="UP000004310">
    <property type="component" value="Unassembled WGS sequence"/>
</dbReference>
<dbReference type="InterPro" id="IPR001623">
    <property type="entry name" value="DnaJ_domain"/>
</dbReference>
<dbReference type="InterPro" id="IPR029024">
    <property type="entry name" value="TerB-like"/>
</dbReference>
<dbReference type="HOGENOM" id="CLU_066221_0_0_5"/>
<evidence type="ECO:0000313" key="2">
    <source>
        <dbReference type="EMBL" id="EAU42839.1"/>
    </source>
</evidence>
<organism evidence="2 3">
    <name type="scientific">Fulvimarina pelagi HTCC2506</name>
    <dbReference type="NCBI Taxonomy" id="314231"/>
    <lineage>
        <taxon>Bacteria</taxon>
        <taxon>Pseudomonadati</taxon>
        <taxon>Pseudomonadota</taxon>
        <taxon>Alphaproteobacteria</taxon>
        <taxon>Hyphomicrobiales</taxon>
        <taxon>Aurantimonadaceae</taxon>
        <taxon>Fulvimarina</taxon>
    </lineage>
</organism>
<proteinExistence type="predicted"/>
<name>Q0G675_9HYPH</name>
<sequence>MSIFYRLSELFQVLGTTGRATIDSIVEAIRTAWGGDAETRQRVAFSVAIIALSAKMAKADGVVTMAEVEAFQEILEIPPEETQHVFRLYDIAKRDTAGYEHYARRLREFCSGGSDECPLMTDVLDALFHIAKADGLIHERELEFLSEIAAIFGLSERSFERMKFRHIEGPNDPYAVLGIDPGSSRQETRKRYLSLVRENHPDQLQARGVPEEFLFIASERMKAINTAYEQIAGKTAA</sequence>
<gene>
    <name evidence="2" type="ORF">FP2506_08356</name>
</gene>
<dbReference type="SUPFAM" id="SSF46565">
    <property type="entry name" value="Chaperone J-domain"/>
    <property type="match status" value="1"/>
</dbReference>
<reference evidence="2 3" key="1">
    <citation type="journal article" date="2010" name="J. Bacteriol.">
        <title>Genome sequence of Fulvimarina pelagi HTCC2506T, a Mn(II)-oxidizing alphaproteobacterium possessing an aerobic anoxygenic photosynthetic gene cluster and Xanthorhodopsin.</title>
        <authorList>
            <person name="Kang I."/>
            <person name="Oh H.M."/>
            <person name="Lim S.I."/>
            <person name="Ferriera S."/>
            <person name="Giovannoni S.J."/>
            <person name="Cho J.C."/>
        </authorList>
    </citation>
    <scope>NUCLEOTIDE SEQUENCE [LARGE SCALE GENOMIC DNA]</scope>
    <source>
        <strain evidence="2 3">HTCC2506</strain>
    </source>
</reference>
<dbReference type="InterPro" id="IPR007791">
    <property type="entry name" value="DjlA_N"/>
</dbReference>
<keyword evidence="3" id="KW-1185">Reference proteome</keyword>
<dbReference type="InterPro" id="IPR036869">
    <property type="entry name" value="J_dom_sf"/>
</dbReference>
<dbReference type="AlphaFoldDB" id="Q0G675"/>
<dbReference type="RefSeq" id="WP_007066813.1">
    <property type="nucleotide sequence ID" value="NZ_DS022272.1"/>
</dbReference>
<dbReference type="STRING" id="217511.GCA_001463845_00440"/>
<dbReference type="SUPFAM" id="SSF158682">
    <property type="entry name" value="TerB-like"/>
    <property type="match status" value="1"/>
</dbReference>
<accession>Q0G675</accession>
<comment type="caution">
    <text evidence="2">The sequence shown here is derived from an EMBL/GenBank/DDBJ whole genome shotgun (WGS) entry which is preliminary data.</text>
</comment>
<evidence type="ECO:0000259" key="1">
    <source>
        <dbReference type="PROSITE" id="PS50076"/>
    </source>
</evidence>
<dbReference type="Pfam" id="PF00226">
    <property type="entry name" value="DnaJ"/>
    <property type="match status" value="1"/>
</dbReference>
<dbReference type="Pfam" id="PF05099">
    <property type="entry name" value="TerB"/>
    <property type="match status" value="1"/>
</dbReference>
<dbReference type="CDD" id="cd06257">
    <property type="entry name" value="DnaJ"/>
    <property type="match status" value="1"/>
</dbReference>
<protein>
    <submittedName>
        <fullName evidence="2">DnaJ domain protein</fullName>
    </submittedName>
</protein>
<dbReference type="eggNOG" id="COG1076">
    <property type="taxonomic scope" value="Bacteria"/>
</dbReference>